<feature type="domain" description="Protein kinase" evidence="7">
    <location>
        <begin position="416"/>
        <end position="672"/>
    </location>
</feature>
<gene>
    <name evidence="8" type="ORF">FVE85_2511</name>
</gene>
<organism evidence="8 9">
    <name type="scientific">Porphyridium purpureum</name>
    <name type="common">Red alga</name>
    <name type="synonym">Porphyridium cruentum</name>
    <dbReference type="NCBI Taxonomy" id="35688"/>
    <lineage>
        <taxon>Eukaryota</taxon>
        <taxon>Rhodophyta</taxon>
        <taxon>Bangiophyceae</taxon>
        <taxon>Porphyridiales</taxon>
        <taxon>Porphyridiaceae</taxon>
        <taxon>Porphyridium</taxon>
    </lineage>
</organism>
<evidence type="ECO:0000256" key="5">
    <source>
        <dbReference type="ARBA" id="ARBA00037982"/>
    </source>
</evidence>
<proteinExistence type="inferred from homology"/>
<dbReference type="SMART" id="SM00220">
    <property type="entry name" value="S_TKc"/>
    <property type="match status" value="1"/>
</dbReference>
<dbReference type="Gene3D" id="1.10.510.10">
    <property type="entry name" value="Transferase(Phosphotransferase) domain 1"/>
    <property type="match status" value="1"/>
</dbReference>
<evidence type="ECO:0000256" key="1">
    <source>
        <dbReference type="ARBA" id="ARBA00022679"/>
    </source>
</evidence>
<reference evidence="9" key="1">
    <citation type="journal article" date="2019" name="Nat. Commun.">
        <title>Expansion of phycobilisome linker gene families in mesophilic red algae.</title>
        <authorList>
            <person name="Lee J."/>
            <person name="Kim D."/>
            <person name="Bhattacharya D."/>
            <person name="Yoon H.S."/>
        </authorList>
    </citation>
    <scope>NUCLEOTIDE SEQUENCE [LARGE SCALE GENOMIC DNA]</scope>
    <source>
        <strain evidence="9">CCMP 1328</strain>
    </source>
</reference>
<evidence type="ECO:0000256" key="6">
    <source>
        <dbReference type="SAM" id="MobiDB-lite"/>
    </source>
</evidence>
<comment type="similarity">
    <text evidence="5">Belongs to the protein kinase superfamily. Ser/Thr protein kinase family. GCN2 subfamily.</text>
</comment>
<dbReference type="PANTHER" id="PTHR11042:SF185">
    <property type="entry name" value="WEE1-LIKE PROTEIN KINASE"/>
    <property type="match status" value="1"/>
</dbReference>
<keyword evidence="4" id="KW-0067">ATP-binding</keyword>
<keyword evidence="3 8" id="KW-0418">Kinase</keyword>
<dbReference type="GO" id="GO:0004713">
    <property type="term" value="F:protein tyrosine kinase activity"/>
    <property type="evidence" value="ECO:0007669"/>
    <property type="project" value="TreeGrafter"/>
</dbReference>
<dbReference type="Pfam" id="PF00069">
    <property type="entry name" value="Pkinase"/>
    <property type="match status" value="1"/>
</dbReference>
<dbReference type="PROSITE" id="PS50011">
    <property type="entry name" value="PROTEIN_KINASE_DOM"/>
    <property type="match status" value="1"/>
</dbReference>
<dbReference type="AlphaFoldDB" id="A0A5J4YJB0"/>
<keyword evidence="1" id="KW-0808">Transferase</keyword>
<feature type="compositionally biased region" description="Low complexity" evidence="6">
    <location>
        <begin position="369"/>
        <end position="382"/>
    </location>
</feature>
<keyword evidence="9" id="KW-1185">Reference proteome</keyword>
<dbReference type="Proteomes" id="UP000324585">
    <property type="component" value="Unassembled WGS sequence"/>
</dbReference>
<dbReference type="Gene3D" id="3.30.200.20">
    <property type="entry name" value="Phosphorylase Kinase, domain 1"/>
    <property type="match status" value="1"/>
</dbReference>
<dbReference type="PROSITE" id="PS00108">
    <property type="entry name" value="PROTEIN_KINASE_ST"/>
    <property type="match status" value="1"/>
</dbReference>
<dbReference type="EMBL" id="VRMN01000013">
    <property type="protein sequence ID" value="KAA8491496.1"/>
    <property type="molecule type" value="Genomic_DNA"/>
</dbReference>
<accession>A0A5J4YJB0</accession>
<evidence type="ECO:0000256" key="2">
    <source>
        <dbReference type="ARBA" id="ARBA00022741"/>
    </source>
</evidence>
<dbReference type="PANTHER" id="PTHR11042">
    <property type="entry name" value="EUKARYOTIC TRANSLATION INITIATION FACTOR 2-ALPHA KINASE EIF2-ALPHA KINASE -RELATED"/>
    <property type="match status" value="1"/>
</dbReference>
<comment type="caution">
    <text evidence="8">The sequence shown here is derived from an EMBL/GenBank/DDBJ whole genome shotgun (WGS) entry which is preliminary data.</text>
</comment>
<sequence length="696" mass="74626">MESDLVDSGEVVEEGCTRVEQQRRAVAAAGRCARASRERAARRSAAAAVAAGARARRAPWEVDEHEMVDEDAARYGAFQLRGASAANLALAAAGAAGDNGDESDHDIAQRGEPGLVWQPVPSSRARAAALACDYPVERVVARSQSRQRRGRGERLHRGLASARISNANSTVNSEFMCGDNTGFVTPHVISSVGTPRCPSPPEPVRKRIKNRAPQIQQAAQDFGTSMAIDTAEIPWSGAPRSSAAAPDDVESDGFTARQLSYRNEYGARSGRESFDDVILVDNANAQVDKDHNHFQRHQRHEPTRTALSQVHESSAGATASGASASANQAKRKNDGSFLNRFLPDASSDDASGGRMSSGLASGALSDNAGSSSKKGKSMFSSMLPGGGGGMSASGGAGGSTFGYLRVPASSRYRSDFDELGILGKGHKAVVLKVRNRVDGCTYAVKRLRKPLHTRSERLSALREVHALSSLSFHPCVVRYFSSWFEDSDTLLFIQFEYCHGTVMLGSEYAPGSVPALLALFVAIASALAHLHRHGLVHLDVKPDNILLGLDNQYRLADFELCCKADGSDYSGGEGDSRYLAAELLDDSWRADLRPVDIFALGTTVIELVLQEAVSAHGPRWHAIRSPDKSMMYTQLLSKLGSSELAELIVQCTEVEPNARPTAEQIVARLQQLCPAEATVGTLARAANEHVLNPLNR</sequence>
<feature type="compositionally biased region" description="Low complexity" evidence="6">
    <location>
        <begin position="313"/>
        <end position="326"/>
    </location>
</feature>
<dbReference type="OrthoDB" id="5337378at2759"/>
<dbReference type="InterPro" id="IPR000719">
    <property type="entry name" value="Prot_kinase_dom"/>
</dbReference>
<dbReference type="InterPro" id="IPR050339">
    <property type="entry name" value="CC_SR_Kinase"/>
</dbReference>
<dbReference type="GO" id="GO:0005634">
    <property type="term" value="C:nucleus"/>
    <property type="evidence" value="ECO:0007669"/>
    <property type="project" value="TreeGrafter"/>
</dbReference>
<keyword evidence="2" id="KW-0547">Nucleotide-binding</keyword>
<dbReference type="InterPro" id="IPR011009">
    <property type="entry name" value="Kinase-like_dom_sf"/>
</dbReference>
<dbReference type="GO" id="GO:0005524">
    <property type="term" value="F:ATP binding"/>
    <property type="evidence" value="ECO:0007669"/>
    <property type="project" value="UniProtKB-KW"/>
</dbReference>
<evidence type="ECO:0000313" key="8">
    <source>
        <dbReference type="EMBL" id="KAA8491496.1"/>
    </source>
</evidence>
<name>A0A5J4YJB0_PORPP</name>
<feature type="region of interest" description="Disordered" evidence="6">
    <location>
        <begin position="292"/>
        <end position="382"/>
    </location>
</feature>
<dbReference type="InterPro" id="IPR008271">
    <property type="entry name" value="Ser/Thr_kinase_AS"/>
</dbReference>
<protein>
    <submittedName>
        <fullName evidence="8">Wee1-like protein kinase</fullName>
    </submittedName>
</protein>
<dbReference type="SUPFAM" id="SSF56112">
    <property type="entry name" value="Protein kinase-like (PK-like)"/>
    <property type="match status" value="1"/>
</dbReference>
<evidence type="ECO:0000313" key="9">
    <source>
        <dbReference type="Proteomes" id="UP000324585"/>
    </source>
</evidence>
<evidence type="ECO:0000256" key="3">
    <source>
        <dbReference type="ARBA" id="ARBA00022777"/>
    </source>
</evidence>
<dbReference type="GO" id="GO:0005737">
    <property type="term" value="C:cytoplasm"/>
    <property type="evidence" value="ECO:0007669"/>
    <property type="project" value="TreeGrafter"/>
</dbReference>
<evidence type="ECO:0000259" key="7">
    <source>
        <dbReference type="PROSITE" id="PS50011"/>
    </source>
</evidence>
<evidence type="ECO:0000256" key="4">
    <source>
        <dbReference type="ARBA" id="ARBA00022840"/>
    </source>
</evidence>